<evidence type="ECO:0000256" key="1">
    <source>
        <dbReference type="SAM" id="MobiDB-lite"/>
    </source>
</evidence>
<accession>A0ABW8YPK5</accession>
<organism evidence="2 3">
    <name type="scientific">Sphingomonas plantiphila</name>
    <dbReference type="NCBI Taxonomy" id="3163295"/>
    <lineage>
        <taxon>Bacteria</taxon>
        <taxon>Pseudomonadati</taxon>
        <taxon>Pseudomonadota</taxon>
        <taxon>Alphaproteobacteria</taxon>
        <taxon>Sphingomonadales</taxon>
        <taxon>Sphingomonadaceae</taxon>
        <taxon>Sphingomonas</taxon>
    </lineage>
</organism>
<dbReference type="SUPFAM" id="SSF56281">
    <property type="entry name" value="Metallo-hydrolase/oxidoreductase"/>
    <property type="match status" value="1"/>
</dbReference>
<evidence type="ECO:0000313" key="2">
    <source>
        <dbReference type="EMBL" id="MFL9841855.1"/>
    </source>
</evidence>
<dbReference type="EMBL" id="JBELQC010000002">
    <property type="protein sequence ID" value="MFL9841855.1"/>
    <property type="molecule type" value="Genomic_DNA"/>
</dbReference>
<dbReference type="InterPro" id="IPR052159">
    <property type="entry name" value="Competence_DNA_uptake"/>
</dbReference>
<keyword evidence="3" id="KW-1185">Reference proteome</keyword>
<name>A0ABW8YPK5_9SPHN</name>
<comment type="caution">
    <text evidence="2">The sequence shown here is derived from an EMBL/GenBank/DDBJ whole genome shotgun (WGS) entry which is preliminary data.</text>
</comment>
<reference evidence="2 3" key="1">
    <citation type="submission" date="2024-06" db="EMBL/GenBank/DDBJ databases">
        <authorList>
            <person name="Kaempfer P."/>
            <person name="Viver T."/>
        </authorList>
    </citation>
    <scope>NUCLEOTIDE SEQUENCE [LARGE SCALE GENOMIC DNA]</scope>
    <source>
        <strain evidence="2 3">ST-64</strain>
    </source>
</reference>
<dbReference type="Gene3D" id="3.60.15.10">
    <property type="entry name" value="Ribonuclease Z/Hydroxyacylglutathione hydrolase-like"/>
    <property type="match status" value="1"/>
</dbReference>
<dbReference type="InterPro" id="IPR036866">
    <property type="entry name" value="RibonucZ/Hydroxyglut_hydro"/>
</dbReference>
<dbReference type="Proteomes" id="UP001629244">
    <property type="component" value="Unassembled WGS sequence"/>
</dbReference>
<evidence type="ECO:0000313" key="3">
    <source>
        <dbReference type="Proteomes" id="UP001629244"/>
    </source>
</evidence>
<sequence>MADDKKIEALRVFVLACGQANTNWIEYYADKTSKVPTATAIFDLGKSGKSNDGDDQAVKWILARIAGFYDLAKADRVITHTIEFVAFSHADEDHWGRCEDLYTLPRPAKLKIEVNSVYRGGMAWKSGAKAAVRKLADAMKPSDAKILKVIEKYRSDLKSDGTPLHPFSEKCLCRVVIANADPVKLATKPLYPSKANASSMVLVFEMNGKSIMLTGDATWVTMHGINALYGAGVGPADCYAMTLPHHGAINTSRNPTNKKETDDTWIFKKFAKNVAPKRIVASAGYNNTHKHPQIKAMELFETGLTTKSVDHNNIVYNGGDPVSQQRDVHSWTTMGDNSKPVTADSTKSDAGITYLIPDAEVAAIVDDDDDLVLGRQRLLGAKRKRGGASWGGTSKKKKKKRTAEPVVRTPLPDNFRHNNIEYLLTSAGRASVRIFPAGVTDDAQAIPVEQE</sequence>
<dbReference type="RefSeq" id="WP_408078954.1">
    <property type="nucleotide sequence ID" value="NZ_JBELQC010000002.1"/>
</dbReference>
<gene>
    <name evidence="2" type="ORF">ABS767_12845</name>
</gene>
<proteinExistence type="predicted"/>
<feature type="region of interest" description="Disordered" evidence="1">
    <location>
        <begin position="383"/>
        <end position="405"/>
    </location>
</feature>
<protein>
    <submittedName>
        <fullName evidence="2">Uncharacterized protein</fullName>
    </submittedName>
</protein>
<dbReference type="PANTHER" id="PTHR30619:SF1">
    <property type="entry name" value="RECOMBINATION PROTEIN 2"/>
    <property type="match status" value="1"/>
</dbReference>
<dbReference type="PANTHER" id="PTHR30619">
    <property type="entry name" value="DNA INTERNALIZATION/COMPETENCE PROTEIN COMEC/REC2"/>
    <property type="match status" value="1"/>
</dbReference>